<evidence type="ECO:0000313" key="2">
    <source>
        <dbReference type="Proteomes" id="UP000192911"/>
    </source>
</evidence>
<keyword evidence="2" id="KW-1185">Reference proteome</keyword>
<evidence type="ECO:0000313" key="1">
    <source>
        <dbReference type="EMBL" id="SMF58452.1"/>
    </source>
</evidence>
<dbReference type="OrthoDB" id="9010139at2"/>
<accession>A0A1X7FTD6</accession>
<sequence length="99" mass="11150">MNNETESLVTRLLSFADLTHDMVSRFGAELMIQTQFIEAVLPNLNSIQRRQVATTFRQGIEHVMAYTDDVPMPAEYHAALLKRANALLEALDAPSPVRH</sequence>
<dbReference type="EMBL" id="FXAH01000011">
    <property type="protein sequence ID" value="SMF58452.1"/>
    <property type="molecule type" value="Genomic_DNA"/>
</dbReference>
<dbReference type="AlphaFoldDB" id="A0A1X7FTD6"/>
<name>A0A1X7FTD6_TRICW</name>
<proteinExistence type="predicted"/>
<reference evidence="2" key="1">
    <citation type="submission" date="2017-04" db="EMBL/GenBank/DDBJ databases">
        <authorList>
            <person name="Varghese N."/>
            <person name="Submissions S."/>
        </authorList>
    </citation>
    <scope>NUCLEOTIDE SEQUENCE [LARGE SCALE GENOMIC DNA]</scope>
    <source>
        <strain evidence="2">Ballard 720</strain>
    </source>
</reference>
<organism evidence="1 2">
    <name type="scientific">Trinickia caryophylli</name>
    <name type="common">Paraburkholderia caryophylli</name>
    <dbReference type="NCBI Taxonomy" id="28094"/>
    <lineage>
        <taxon>Bacteria</taxon>
        <taxon>Pseudomonadati</taxon>
        <taxon>Pseudomonadota</taxon>
        <taxon>Betaproteobacteria</taxon>
        <taxon>Burkholderiales</taxon>
        <taxon>Burkholderiaceae</taxon>
        <taxon>Trinickia</taxon>
    </lineage>
</organism>
<dbReference type="GeneID" id="95552940"/>
<gene>
    <name evidence="1" type="ORF">SAMN06295900_11194</name>
</gene>
<dbReference type="RefSeq" id="WP_085228995.1">
    <property type="nucleotide sequence ID" value="NZ_BSQD01000008.1"/>
</dbReference>
<dbReference type="Proteomes" id="UP000192911">
    <property type="component" value="Unassembled WGS sequence"/>
</dbReference>
<protein>
    <submittedName>
        <fullName evidence="1">Uncharacterized protein</fullName>
    </submittedName>
</protein>